<accession>A0ABT7E551</accession>
<keyword evidence="3" id="KW-1185">Reference proteome</keyword>
<feature type="transmembrane region" description="Helical" evidence="1">
    <location>
        <begin position="9"/>
        <end position="27"/>
    </location>
</feature>
<comment type="caution">
    <text evidence="2">The sequence shown here is derived from an EMBL/GenBank/DDBJ whole genome shotgun (WGS) entry which is preliminary data.</text>
</comment>
<keyword evidence="1" id="KW-1133">Transmembrane helix</keyword>
<evidence type="ECO:0000256" key="1">
    <source>
        <dbReference type="SAM" id="Phobius"/>
    </source>
</evidence>
<gene>
    <name evidence="2" type="ORF">QOZ84_00775</name>
</gene>
<feature type="transmembrane region" description="Helical" evidence="1">
    <location>
        <begin position="47"/>
        <end position="69"/>
    </location>
</feature>
<feature type="transmembrane region" description="Helical" evidence="1">
    <location>
        <begin position="103"/>
        <end position="130"/>
    </location>
</feature>
<keyword evidence="1" id="KW-0812">Transmembrane</keyword>
<evidence type="ECO:0000313" key="3">
    <source>
        <dbReference type="Proteomes" id="UP001301012"/>
    </source>
</evidence>
<sequence>MIKKVILKFVRLIIGFVFCSLAIAFMINANLGLSPWDVLHQGISNKMGITMGSATIIVGLVVVVIDAILGENVGWGTVLNMILIGTFLDVILFSNIIPVADNLIVGVIMLCIGMLLMAFGMVLYIGCGLGSGPRDGMMIAIQKRTNKPVQLIRGVMEICALIVGYFLGGSIGIGTLITAIGLGYFIQIIFKKFNFKSNDITHRVILDDINYIKLCISKDIDKEIEENN</sequence>
<feature type="transmembrane region" description="Helical" evidence="1">
    <location>
        <begin position="78"/>
        <end position="97"/>
    </location>
</feature>
<dbReference type="PANTHER" id="PTHR40078">
    <property type="entry name" value="INTEGRAL MEMBRANE PROTEIN-RELATED"/>
    <property type="match status" value="1"/>
</dbReference>
<keyword evidence="1" id="KW-0472">Membrane</keyword>
<protein>
    <recommendedName>
        <fullName evidence="4">YitT family protein</fullName>
    </recommendedName>
</protein>
<dbReference type="Proteomes" id="UP001301012">
    <property type="component" value="Unassembled WGS sequence"/>
</dbReference>
<evidence type="ECO:0008006" key="4">
    <source>
        <dbReference type="Google" id="ProtNLM"/>
    </source>
</evidence>
<proteinExistence type="predicted"/>
<dbReference type="EMBL" id="JASKYM010000001">
    <property type="protein sequence ID" value="MDK2562064.1"/>
    <property type="molecule type" value="Genomic_DNA"/>
</dbReference>
<evidence type="ECO:0000313" key="2">
    <source>
        <dbReference type="EMBL" id="MDK2562064.1"/>
    </source>
</evidence>
<feature type="transmembrane region" description="Helical" evidence="1">
    <location>
        <begin position="173"/>
        <end position="190"/>
    </location>
</feature>
<name>A0ABT7E551_9FIRM</name>
<dbReference type="PANTHER" id="PTHR40078:SF1">
    <property type="entry name" value="INTEGRAL MEMBRANE PROTEIN"/>
    <property type="match status" value="1"/>
</dbReference>
<dbReference type="InterPro" id="IPR038750">
    <property type="entry name" value="YczE/YyaS-like"/>
</dbReference>
<dbReference type="Pfam" id="PF19700">
    <property type="entry name" value="DUF6198"/>
    <property type="match status" value="1"/>
</dbReference>
<organism evidence="2 3">
    <name type="scientific">Romboutsia sedimentorum</name>
    <dbReference type="NCBI Taxonomy" id="1368474"/>
    <lineage>
        <taxon>Bacteria</taxon>
        <taxon>Bacillati</taxon>
        <taxon>Bacillota</taxon>
        <taxon>Clostridia</taxon>
        <taxon>Peptostreptococcales</taxon>
        <taxon>Peptostreptococcaceae</taxon>
        <taxon>Romboutsia</taxon>
    </lineage>
</organism>
<reference evidence="2 3" key="1">
    <citation type="submission" date="2023-05" db="EMBL/GenBank/DDBJ databases">
        <title>Rombocin, a short stable natural nisin variant, displays selective antimicrobial activity against Listeria monocytogenes and employs dual mode of action to kill target bacterial strains.</title>
        <authorList>
            <person name="Wambui J."/>
            <person name="Stephan R."/>
            <person name="Kuipers O.P."/>
        </authorList>
    </citation>
    <scope>NUCLEOTIDE SEQUENCE [LARGE SCALE GENOMIC DNA]</scope>
    <source>
        <strain evidence="2 3">RC002</strain>
    </source>
</reference>
<dbReference type="RefSeq" id="WP_284131052.1">
    <property type="nucleotide sequence ID" value="NZ_JASKYM010000001.1"/>
</dbReference>